<protein>
    <submittedName>
        <fullName evidence="1">Uncharacterized protein</fullName>
    </submittedName>
</protein>
<sequence>MIAVLKHTKVIRLVFTLLLLSCFLNVGHFWILHSKEKINIKSKVSKDLNYVAESQLDEVACLFCEYEVNKAFTIKELKQRGVVWFIREGNQNLQAKVKCNASSRYYYTRGPPKSNKI</sequence>
<dbReference type="Proteomes" id="UP000231564">
    <property type="component" value="Chromosome MARIT"/>
</dbReference>
<keyword evidence="2" id="KW-1185">Reference proteome</keyword>
<evidence type="ECO:0000313" key="2">
    <source>
        <dbReference type="Proteomes" id="UP000231564"/>
    </source>
</evidence>
<evidence type="ECO:0000313" key="1">
    <source>
        <dbReference type="EMBL" id="SFZ81240.1"/>
    </source>
</evidence>
<accession>A0A2H1E7Y0</accession>
<reference evidence="1 2" key="1">
    <citation type="submission" date="2016-11" db="EMBL/GenBank/DDBJ databases">
        <authorList>
            <person name="Jaros S."/>
            <person name="Januszkiewicz K."/>
            <person name="Wedrychowicz H."/>
        </authorList>
    </citation>
    <scope>NUCLEOTIDE SEQUENCE [LARGE SCALE GENOMIC DNA]</scope>
    <source>
        <strain evidence="1">NCIMB 2154T</strain>
    </source>
</reference>
<name>A0A2H1E7Y0_9FLAO</name>
<dbReference type="KEGG" id="tmar:MARIT_1011"/>
<dbReference type="AlphaFoldDB" id="A0A2H1E7Y0"/>
<dbReference type="STRING" id="1349785.GCA_000509405_01973"/>
<dbReference type="EMBL" id="LT634361">
    <property type="protein sequence ID" value="SFZ81240.1"/>
    <property type="molecule type" value="Genomic_DNA"/>
</dbReference>
<organism evidence="1 2">
    <name type="scientific">Tenacibaculum maritimum NCIMB 2154</name>
    <dbReference type="NCBI Taxonomy" id="1349785"/>
    <lineage>
        <taxon>Bacteria</taxon>
        <taxon>Pseudomonadati</taxon>
        <taxon>Bacteroidota</taxon>
        <taxon>Flavobacteriia</taxon>
        <taxon>Flavobacteriales</taxon>
        <taxon>Flavobacteriaceae</taxon>
        <taxon>Tenacibaculum</taxon>
    </lineage>
</organism>
<proteinExistence type="predicted"/>
<dbReference type="RefSeq" id="WP_084339859.1">
    <property type="nucleotide sequence ID" value="NZ_CP138495.1"/>
</dbReference>
<gene>
    <name evidence="1" type="ORF">MARIT_1011</name>
</gene>